<dbReference type="Gene3D" id="2.30.30.380">
    <property type="entry name" value="Zn-finger domain of Sec23/24"/>
    <property type="match status" value="1"/>
</dbReference>
<comment type="subcellular location">
    <subcellularLocation>
        <location evidence="1">Cytoplasmic vesicle</location>
        <location evidence="1">COPII-coated vesicle membrane</location>
        <topology evidence="1">Peripheral membrane protein</topology>
        <orientation evidence="1">Cytoplasmic side</orientation>
    </subcellularLocation>
    <subcellularLocation>
        <location evidence="1">Endoplasmic reticulum membrane</location>
        <topology evidence="1">Peripheral membrane protein</topology>
        <orientation evidence="1">Cytoplasmic side</orientation>
    </subcellularLocation>
</comment>
<keyword evidence="1" id="KW-0479">Metal-binding</keyword>
<dbReference type="GO" id="GO:0030127">
    <property type="term" value="C:COPII vesicle coat"/>
    <property type="evidence" value="ECO:0007669"/>
    <property type="project" value="InterPro"/>
</dbReference>
<evidence type="ECO:0000313" key="3">
    <source>
        <dbReference type="Proteomes" id="UP001497516"/>
    </source>
</evidence>
<dbReference type="GO" id="GO:0008270">
    <property type="term" value="F:zinc ion binding"/>
    <property type="evidence" value="ECO:0007669"/>
    <property type="project" value="InterPro"/>
</dbReference>
<organism evidence="2 3">
    <name type="scientific">Linum trigynum</name>
    <dbReference type="NCBI Taxonomy" id="586398"/>
    <lineage>
        <taxon>Eukaryota</taxon>
        <taxon>Viridiplantae</taxon>
        <taxon>Streptophyta</taxon>
        <taxon>Embryophyta</taxon>
        <taxon>Tracheophyta</taxon>
        <taxon>Spermatophyta</taxon>
        <taxon>Magnoliopsida</taxon>
        <taxon>eudicotyledons</taxon>
        <taxon>Gunneridae</taxon>
        <taxon>Pentapetalae</taxon>
        <taxon>rosids</taxon>
        <taxon>fabids</taxon>
        <taxon>Malpighiales</taxon>
        <taxon>Linaceae</taxon>
        <taxon>Linum</taxon>
    </lineage>
</organism>
<dbReference type="GO" id="GO:0070971">
    <property type="term" value="C:endoplasmic reticulum exit site"/>
    <property type="evidence" value="ECO:0007669"/>
    <property type="project" value="TreeGrafter"/>
</dbReference>
<dbReference type="SUPFAM" id="SSF82919">
    <property type="entry name" value="Zn-finger domain of Sec23/24"/>
    <property type="match status" value="1"/>
</dbReference>
<comment type="similarity">
    <text evidence="1">Belongs to the SEC23/SEC24 family. SEC23 subfamily.</text>
</comment>
<proteinExistence type="inferred from homology"/>
<keyword evidence="3" id="KW-1185">Reference proteome</keyword>
<sequence length="165" mass="18267">MEMKNQTVEEAVEDDRVDYHTSIWSCPFCYHRNTFPISYSGIGESTLPAELFPTYSVVEYKIDRKEVKIGTSSQLSYRLAHGLPSSNGSLSSMVSLGSPRLGAVSGCGGGEGGGEFRKVGPAFIFVVDASMAEESTARGFPRWEGEEAVEDDEDYCFLYFLRIKF</sequence>
<dbReference type="GO" id="GO:0090110">
    <property type="term" value="P:COPII-coated vesicle cargo loading"/>
    <property type="evidence" value="ECO:0007669"/>
    <property type="project" value="TreeGrafter"/>
</dbReference>
<dbReference type="GO" id="GO:0005096">
    <property type="term" value="F:GTPase activator activity"/>
    <property type="evidence" value="ECO:0007669"/>
    <property type="project" value="TreeGrafter"/>
</dbReference>
<accession>A0AAV2DVR1</accession>
<dbReference type="PANTHER" id="PTHR11141:SF22">
    <property type="entry name" value="PROTEIN TRANSPORT PROTEIN SEC23 G"/>
    <property type="match status" value="1"/>
</dbReference>
<keyword evidence="1" id="KW-0256">Endoplasmic reticulum</keyword>
<keyword evidence="1" id="KW-0968">Cytoplasmic vesicle</keyword>
<dbReference type="GO" id="GO:0006886">
    <property type="term" value="P:intracellular protein transport"/>
    <property type="evidence" value="ECO:0007669"/>
    <property type="project" value="InterPro"/>
</dbReference>
<dbReference type="PANTHER" id="PTHR11141">
    <property type="entry name" value="PROTEIN TRANSPORT PROTEIN SEC23"/>
    <property type="match status" value="1"/>
</dbReference>
<dbReference type="AlphaFoldDB" id="A0AAV2DVR1"/>
<evidence type="ECO:0000256" key="1">
    <source>
        <dbReference type="RuleBase" id="RU365030"/>
    </source>
</evidence>
<dbReference type="GO" id="GO:0005789">
    <property type="term" value="C:endoplasmic reticulum membrane"/>
    <property type="evidence" value="ECO:0007669"/>
    <property type="project" value="UniProtKB-SubCell"/>
</dbReference>
<keyword evidence="1" id="KW-0931">ER-Golgi transport</keyword>
<dbReference type="Proteomes" id="UP001497516">
    <property type="component" value="Chromosome 3"/>
</dbReference>
<dbReference type="EMBL" id="OZ034816">
    <property type="protein sequence ID" value="CAL1377498.1"/>
    <property type="molecule type" value="Genomic_DNA"/>
</dbReference>
<name>A0AAV2DVR1_9ROSI</name>
<keyword evidence="1" id="KW-0472">Membrane</keyword>
<protein>
    <recommendedName>
        <fullName evidence="1">Protein transport protein SEC23</fullName>
    </recommendedName>
</protein>
<keyword evidence="1" id="KW-0813">Transport</keyword>
<dbReference type="InterPro" id="IPR037364">
    <property type="entry name" value="Sec23"/>
</dbReference>
<keyword evidence="1" id="KW-0653">Protein transport</keyword>
<keyword evidence="1" id="KW-0862">Zinc</keyword>
<reference evidence="2 3" key="1">
    <citation type="submission" date="2024-04" db="EMBL/GenBank/DDBJ databases">
        <authorList>
            <person name="Fracassetti M."/>
        </authorList>
    </citation>
    <scope>NUCLEOTIDE SEQUENCE [LARGE SCALE GENOMIC DNA]</scope>
</reference>
<evidence type="ECO:0000313" key="2">
    <source>
        <dbReference type="EMBL" id="CAL1377498.1"/>
    </source>
</evidence>
<gene>
    <name evidence="2" type="ORF">LTRI10_LOCUS19146</name>
</gene>
<comment type="function">
    <text evidence="1">Component of the coat protein complex II (COPII) which promotes the formation of transport vesicles from the endoplasmic reticulum (ER). The coat has two main functions, the physical deformation of the endoplasmic reticulum membrane into vesicles and the selection of cargo molecules.</text>
</comment>
<dbReference type="InterPro" id="IPR036174">
    <property type="entry name" value="Znf_Sec23_Sec24_sf"/>
</dbReference>
<keyword evidence="1" id="KW-0963">Cytoplasm</keyword>